<dbReference type="RefSeq" id="WP_021754301.1">
    <property type="nucleotide sequence ID" value="NC_022438.1"/>
</dbReference>
<name>U3P605_LEIXC</name>
<keyword evidence="1" id="KW-0472">Membrane</keyword>
<feature type="transmembrane region" description="Helical" evidence="1">
    <location>
        <begin position="24"/>
        <end position="47"/>
    </location>
</feature>
<proteinExistence type="predicted"/>
<dbReference type="Proteomes" id="UP000016743">
    <property type="component" value="Chromosome"/>
</dbReference>
<dbReference type="STRING" id="1389489.O159_06870"/>
<evidence type="ECO:0000313" key="3">
    <source>
        <dbReference type="Proteomes" id="UP000016743"/>
    </source>
</evidence>
<dbReference type="EMBL" id="CP006734">
    <property type="protein sequence ID" value="AGW40864.1"/>
    <property type="molecule type" value="Genomic_DNA"/>
</dbReference>
<sequence length="80" mass="8826">MRLWLRESERRPDPVPLPTDDRRAVLTGLVLWSAALAVTFAFAGPLSAVDESWWRWTIVVGLALGALGLASLSAGRARRR</sequence>
<dbReference type="HOGENOM" id="CLU_150710_4_1_11"/>
<dbReference type="KEGG" id="lxy:O159_06870"/>
<dbReference type="PATRIC" id="fig|1389489.3.peg.665"/>
<feature type="transmembrane region" description="Helical" evidence="1">
    <location>
        <begin position="53"/>
        <end position="74"/>
    </location>
</feature>
<organism evidence="2 3">
    <name type="scientific">Leifsonia xyli subsp. cynodontis DSM 46306</name>
    <dbReference type="NCBI Taxonomy" id="1389489"/>
    <lineage>
        <taxon>Bacteria</taxon>
        <taxon>Bacillati</taxon>
        <taxon>Actinomycetota</taxon>
        <taxon>Actinomycetes</taxon>
        <taxon>Micrococcales</taxon>
        <taxon>Microbacteriaceae</taxon>
        <taxon>Leifsonia</taxon>
    </lineage>
</organism>
<reference evidence="2 3" key="1">
    <citation type="journal article" date="2013" name="Genome Announc.">
        <title>Complete Genome Sequence of Leifsonia xyli subsp. cynodontis Strain DSM46306, a Gram-Positive Bacterial Pathogen of Grasses.</title>
        <authorList>
            <person name="Monteiro-Vitorello C.B."/>
            <person name="Zerillo M.M."/>
            <person name="Van Sluys M.A."/>
            <person name="Camargo L.E."/>
            <person name="Kitajima J.P."/>
        </authorList>
    </citation>
    <scope>NUCLEOTIDE SEQUENCE [LARGE SCALE GENOMIC DNA]</scope>
    <source>
        <strain evidence="2 3">DSM 46306</strain>
    </source>
</reference>
<dbReference type="AlphaFoldDB" id="U3P605"/>
<protein>
    <recommendedName>
        <fullName evidence="4">DUF2530 domain-containing protein</fullName>
    </recommendedName>
</protein>
<evidence type="ECO:0000313" key="2">
    <source>
        <dbReference type="EMBL" id="AGW40864.1"/>
    </source>
</evidence>
<keyword evidence="1" id="KW-0812">Transmembrane</keyword>
<gene>
    <name evidence="2" type="ORF">O159_06870</name>
</gene>
<dbReference type="InterPro" id="IPR019681">
    <property type="entry name" value="DUF2530"/>
</dbReference>
<dbReference type="Pfam" id="PF10745">
    <property type="entry name" value="DUF2530"/>
    <property type="match status" value="1"/>
</dbReference>
<keyword evidence="1" id="KW-1133">Transmembrane helix</keyword>
<dbReference type="OrthoDB" id="4981254at2"/>
<evidence type="ECO:0000256" key="1">
    <source>
        <dbReference type="SAM" id="Phobius"/>
    </source>
</evidence>
<keyword evidence="3" id="KW-1185">Reference proteome</keyword>
<dbReference type="eggNOG" id="ENOG5033M0S">
    <property type="taxonomic scope" value="Bacteria"/>
</dbReference>
<evidence type="ECO:0008006" key="4">
    <source>
        <dbReference type="Google" id="ProtNLM"/>
    </source>
</evidence>
<accession>U3P605</accession>